<gene>
    <name evidence="1" type="ORF">SARC_13818</name>
</gene>
<evidence type="ECO:0000313" key="1">
    <source>
        <dbReference type="EMBL" id="KNC73621.1"/>
    </source>
</evidence>
<organism evidence="1 2">
    <name type="scientific">Sphaeroforma arctica JP610</name>
    <dbReference type="NCBI Taxonomy" id="667725"/>
    <lineage>
        <taxon>Eukaryota</taxon>
        <taxon>Ichthyosporea</taxon>
        <taxon>Ichthyophonida</taxon>
        <taxon>Sphaeroforma</taxon>
    </lineage>
</organism>
<reference evidence="1 2" key="1">
    <citation type="submission" date="2011-02" db="EMBL/GenBank/DDBJ databases">
        <title>The Genome Sequence of Sphaeroforma arctica JP610.</title>
        <authorList>
            <consortium name="The Broad Institute Genome Sequencing Platform"/>
            <person name="Russ C."/>
            <person name="Cuomo C."/>
            <person name="Young S.K."/>
            <person name="Zeng Q."/>
            <person name="Gargeya S."/>
            <person name="Alvarado L."/>
            <person name="Berlin A."/>
            <person name="Chapman S.B."/>
            <person name="Chen Z."/>
            <person name="Freedman E."/>
            <person name="Gellesch M."/>
            <person name="Goldberg J."/>
            <person name="Griggs A."/>
            <person name="Gujja S."/>
            <person name="Heilman E."/>
            <person name="Heiman D."/>
            <person name="Howarth C."/>
            <person name="Mehta T."/>
            <person name="Neiman D."/>
            <person name="Pearson M."/>
            <person name="Roberts A."/>
            <person name="Saif S."/>
            <person name="Shea T."/>
            <person name="Shenoy N."/>
            <person name="Sisk P."/>
            <person name="Stolte C."/>
            <person name="Sykes S."/>
            <person name="White J."/>
            <person name="Yandava C."/>
            <person name="Burger G."/>
            <person name="Gray M.W."/>
            <person name="Holland P.W.H."/>
            <person name="King N."/>
            <person name="Lang F.B.F."/>
            <person name="Roger A.J."/>
            <person name="Ruiz-Trillo I."/>
            <person name="Haas B."/>
            <person name="Nusbaum C."/>
            <person name="Birren B."/>
        </authorList>
    </citation>
    <scope>NUCLEOTIDE SEQUENCE [LARGE SCALE GENOMIC DNA]</scope>
    <source>
        <strain evidence="1 2">JP610</strain>
    </source>
</reference>
<keyword evidence="2" id="KW-1185">Reference proteome</keyword>
<dbReference type="AlphaFoldDB" id="A0A0L0FAU3"/>
<name>A0A0L0FAU3_9EUKA</name>
<dbReference type="Proteomes" id="UP000054560">
    <property type="component" value="Unassembled WGS sequence"/>
</dbReference>
<dbReference type="EMBL" id="KQ245379">
    <property type="protein sequence ID" value="KNC73621.1"/>
    <property type="molecule type" value="Genomic_DNA"/>
</dbReference>
<accession>A0A0L0FAU3</accession>
<proteinExistence type="predicted"/>
<protein>
    <submittedName>
        <fullName evidence="1">Uncharacterized protein</fullName>
    </submittedName>
</protein>
<dbReference type="RefSeq" id="XP_014147523.1">
    <property type="nucleotide sequence ID" value="XM_014292048.1"/>
</dbReference>
<dbReference type="GeneID" id="25914322"/>
<evidence type="ECO:0000313" key="2">
    <source>
        <dbReference type="Proteomes" id="UP000054560"/>
    </source>
</evidence>
<sequence length="39" mass="4476">MKAGSVADVELWYREIYQAGVARMELAQQAQQYQDQAQT</sequence>